<proteinExistence type="predicted"/>
<sequence length="101" mass="12149">MRYLFLIIIKMYWKYIPASKRKRCIFKESCSHYVYNITKIKGFFAGVKALKYRYKNCRSGYTVLQVHSQKILISSNNIVFQEAEIHPRLLNNYEPLQHELL</sequence>
<gene>
    <name evidence="1" type="primary">yidD</name>
    <name evidence="1" type="ORF">ACFO3O_06680</name>
</gene>
<dbReference type="Proteomes" id="UP001596043">
    <property type="component" value="Unassembled WGS sequence"/>
</dbReference>
<organism evidence="1 2">
    <name type="scientific">Dokdonia ponticola</name>
    <dbReference type="NCBI Taxonomy" id="2041041"/>
    <lineage>
        <taxon>Bacteria</taxon>
        <taxon>Pseudomonadati</taxon>
        <taxon>Bacteroidota</taxon>
        <taxon>Flavobacteriia</taxon>
        <taxon>Flavobacteriales</taxon>
        <taxon>Flavobacteriaceae</taxon>
        <taxon>Dokdonia</taxon>
    </lineage>
</organism>
<dbReference type="Pfam" id="PF01809">
    <property type="entry name" value="YidD"/>
    <property type="match status" value="1"/>
</dbReference>
<evidence type="ECO:0000313" key="2">
    <source>
        <dbReference type="Proteomes" id="UP001596043"/>
    </source>
</evidence>
<dbReference type="InterPro" id="IPR002696">
    <property type="entry name" value="Membr_insert_effic_factor_YidD"/>
</dbReference>
<accession>A0ABV9HV46</accession>
<evidence type="ECO:0000313" key="1">
    <source>
        <dbReference type="EMBL" id="MFC4633585.1"/>
    </source>
</evidence>
<keyword evidence="2" id="KW-1185">Reference proteome</keyword>
<protein>
    <submittedName>
        <fullName evidence="1">Membrane protein insertion efficiency factor YidD</fullName>
    </submittedName>
</protein>
<dbReference type="EMBL" id="JBHSFV010000003">
    <property type="protein sequence ID" value="MFC4633585.1"/>
    <property type="molecule type" value="Genomic_DNA"/>
</dbReference>
<dbReference type="NCBIfam" id="TIGR00278">
    <property type="entry name" value="membrane protein insertion efficiency factor YidD"/>
    <property type="match status" value="1"/>
</dbReference>
<dbReference type="SMART" id="SM01234">
    <property type="entry name" value="Haemolytic"/>
    <property type="match status" value="1"/>
</dbReference>
<reference evidence="2" key="1">
    <citation type="journal article" date="2019" name="Int. J. Syst. Evol. Microbiol.">
        <title>The Global Catalogue of Microorganisms (GCM) 10K type strain sequencing project: providing services to taxonomists for standard genome sequencing and annotation.</title>
        <authorList>
            <consortium name="The Broad Institute Genomics Platform"/>
            <consortium name="The Broad Institute Genome Sequencing Center for Infectious Disease"/>
            <person name="Wu L."/>
            <person name="Ma J."/>
        </authorList>
    </citation>
    <scope>NUCLEOTIDE SEQUENCE [LARGE SCALE GENOMIC DNA]</scope>
    <source>
        <strain evidence="2">YJ-61-S</strain>
    </source>
</reference>
<dbReference type="RefSeq" id="WP_379977798.1">
    <property type="nucleotide sequence ID" value="NZ_JBHSFV010000003.1"/>
</dbReference>
<comment type="caution">
    <text evidence="1">The sequence shown here is derived from an EMBL/GenBank/DDBJ whole genome shotgun (WGS) entry which is preliminary data.</text>
</comment>
<name>A0ABV9HV46_9FLAO</name>